<feature type="region of interest" description="Disordered" evidence="1">
    <location>
        <begin position="1"/>
        <end position="22"/>
    </location>
</feature>
<accession>A0A212C7V9</accession>
<name>A0A212C7V9_CEREH</name>
<feature type="compositionally biased region" description="Polar residues" evidence="1">
    <location>
        <begin position="1"/>
        <end position="11"/>
    </location>
</feature>
<evidence type="ECO:0000313" key="3">
    <source>
        <dbReference type="Proteomes" id="UP000242450"/>
    </source>
</evidence>
<dbReference type="AlphaFoldDB" id="A0A212C7V9"/>
<protein>
    <submittedName>
        <fullName evidence="2">Uncharacterized protein</fullName>
    </submittedName>
</protein>
<sequence>MLPSFGSTLTVSREDPGELLNPEGTCYHRSVKIASDAEAGFQATISAPHMVS</sequence>
<keyword evidence="3" id="KW-1185">Reference proteome</keyword>
<reference evidence="2 3" key="1">
    <citation type="journal article" date="2018" name="Mol. Genet. Genomics">
        <title>The red deer Cervus elaphus genome CerEla1.0: sequencing, annotating, genes, and chromosomes.</title>
        <authorList>
            <person name="Bana N.A."/>
            <person name="Nyiri A."/>
            <person name="Nagy J."/>
            <person name="Frank K."/>
            <person name="Nagy T."/>
            <person name="Steger V."/>
            <person name="Schiller M."/>
            <person name="Lakatos P."/>
            <person name="Sugar L."/>
            <person name="Horn P."/>
            <person name="Barta E."/>
            <person name="Orosz L."/>
        </authorList>
    </citation>
    <scope>NUCLEOTIDE SEQUENCE [LARGE SCALE GENOMIC DNA]</scope>
    <source>
        <strain evidence="2">Hungarian</strain>
    </source>
</reference>
<dbReference type="EMBL" id="MKHE01000026">
    <property type="protein sequence ID" value="OWK01944.1"/>
    <property type="molecule type" value="Genomic_DNA"/>
</dbReference>
<dbReference type="Proteomes" id="UP000242450">
    <property type="component" value="Chromosome 26"/>
</dbReference>
<organism evidence="2 3">
    <name type="scientific">Cervus elaphus hippelaphus</name>
    <name type="common">European red deer</name>
    <dbReference type="NCBI Taxonomy" id="46360"/>
    <lineage>
        <taxon>Eukaryota</taxon>
        <taxon>Metazoa</taxon>
        <taxon>Chordata</taxon>
        <taxon>Craniata</taxon>
        <taxon>Vertebrata</taxon>
        <taxon>Euteleostomi</taxon>
        <taxon>Mammalia</taxon>
        <taxon>Eutheria</taxon>
        <taxon>Laurasiatheria</taxon>
        <taxon>Artiodactyla</taxon>
        <taxon>Ruminantia</taxon>
        <taxon>Pecora</taxon>
        <taxon>Cervidae</taxon>
        <taxon>Cervinae</taxon>
        <taxon>Cervus</taxon>
    </lineage>
</organism>
<evidence type="ECO:0000256" key="1">
    <source>
        <dbReference type="SAM" id="MobiDB-lite"/>
    </source>
</evidence>
<evidence type="ECO:0000313" key="2">
    <source>
        <dbReference type="EMBL" id="OWK01944.1"/>
    </source>
</evidence>
<comment type="caution">
    <text evidence="2">The sequence shown here is derived from an EMBL/GenBank/DDBJ whole genome shotgun (WGS) entry which is preliminary data.</text>
</comment>
<gene>
    <name evidence="2" type="ORF">Celaphus_00019082</name>
</gene>
<proteinExistence type="predicted"/>